<protein>
    <recommendedName>
        <fullName evidence="4">Fucose-specific lectin</fullName>
    </recommendedName>
</protein>
<gene>
    <name evidence="2" type="ORF">TWF696_007913</name>
</gene>
<dbReference type="Proteomes" id="UP001375240">
    <property type="component" value="Unassembled WGS sequence"/>
</dbReference>
<evidence type="ECO:0000313" key="2">
    <source>
        <dbReference type="EMBL" id="KAK6344271.1"/>
    </source>
</evidence>
<dbReference type="Pfam" id="PF07938">
    <property type="entry name" value="Fungal_lectin"/>
    <property type="match status" value="1"/>
</dbReference>
<dbReference type="Gene3D" id="2.120.10.70">
    <property type="entry name" value="Fucose-specific lectin"/>
    <property type="match status" value="1"/>
</dbReference>
<comment type="similarity">
    <text evidence="1">Belongs to the fungal fucose-specific lectin family.</text>
</comment>
<reference evidence="2 3" key="1">
    <citation type="submission" date="2019-10" db="EMBL/GenBank/DDBJ databases">
        <authorList>
            <person name="Palmer J.M."/>
        </authorList>
    </citation>
    <scope>NUCLEOTIDE SEQUENCE [LARGE SCALE GENOMIC DNA]</scope>
    <source>
        <strain evidence="2 3">TWF696</strain>
    </source>
</reference>
<dbReference type="AlphaFoldDB" id="A0AAV9USQ9"/>
<name>A0AAV9USQ9_9PEZI</name>
<evidence type="ECO:0000256" key="1">
    <source>
        <dbReference type="ARBA" id="ARBA00009042"/>
    </source>
</evidence>
<proteinExistence type="inferred from homology"/>
<comment type="caution">
    <text evidence="2">The sequence shown here is derived from an EMBL/GenBank/DDBJ whole genome shotgun (WGS) entry which is preliminary data.</text>
</comment>
<evidence type="ECO:0000313" key="3">
    <source>
        <dbReference type="Proteomes" id="UP001375240"/>
    </source>
</evidence>
<sequence length="383" mass="42109">MTCSVINFVRYLYSLLENSILRLLGYRMSSLGQGFQNQLGQGFQGQGQGQLGQGLRKCCYSAVSAGAGQAVAVFFRRPDGSIVEAFWRNKQSDWSSFREVLPKSATPPRNLAIAATLWANCHYRIYYFDENMNVCEVSFESKTEPVSKQLTGNPRASVSSGISAVCFHANGPNIRVYYVDADNKLQANDTWGKETAVEAPDMHPDTALQFVTLTAWDNDATEIRGYYQDTSFSIRELTYQKGAWDQGKPIQSAKSLIPFAAAVSGAASTSPKVYLYTVNERNQIVELGKEGIDMQAKWGNNVSIVSATAAKSLAAIGNSWVEDSADVHIYSSDDVGDNFVHNWKSNGTLVEQAEIVMFEQPQVRVIPFKTGSMVTAHITPAAK</sequence>
<dbReference type="InterPro" id="IPR012475">
    <property type="entry name" value="Fungal_lectin"/>
</dbReference>
<evidence type="ECO:0008006" key="4">
    <source>
        <dbReference type="Google" id="ProtNLM"/>
    </source>
</evidence>
<dbReference type="EMBL" id="JAVHNQ010000006">
    <property type="protein sequence ID" value="KAK6344271.1"/>
    <property type="molecule type" value="Genomic_DNA"/>
</dbReference>
<organism evidence="2 3">
    <name type="scientific">Orbilia brochopaga</name>
    <dbReference type="NCBI Taxonomy" id="3140254"/>
    <lineage>
        <taxon>Eukaryota</taxon>
        <taxon>Fungi</taxon>
        <taxon>Dikarya</taxon>
        <taxon>Ascomycota</taxon>
        <taxon>Pezizomycotina</taxon>
        <taxon>Orbiliomycetes</taxon>
        <taxon>Orbiliales</taxon>
        <taxon>Orbiliaceae</taxon>
        <taxon>Orbilia</taxon>
    </lineage>
</organism>
<keyword evidence="3" id="KW-1185">Reference proteome</keyword>
<dbReference type="SUPFAM" id="SSF89372">
    <property type="entry name" value="Fucose-specific lectin"/>
    <property type="match status" value="1"/>
</dbReference>
<accession>A0AAV9USQ9</accession>